<dbReference type="OrthoDB" id="691503at2"/>
<evidence type="ECO:0000313" key="5">
    <source>
        <dbReference type="Proteomes" id="UP000245391"/>
    </source>
</evidence>
<evidence type="ECO:0000259" key="3">
    <source>
        <dbReference type="PROSITE" id="PS50853"/>
    </source>
</evidence>
<dbReference type="Proteomes" id="UP000245391">
    <property type="component" value="Unassembled WGS sequence"/>
</dbReference>
<keyword evidence="1" id="KW-0677">Repeat</keyword>
<organism evidence="4 5">
    <name type="scientific">Pedobacter paludis</name>
    <dbReference type="NCBI Taxonomy" id="2203212"/>
    <lineage>
        <taxon>Bacteria</taxon>
        <taxon>Pseudomonadati</taxon>
        <taxon>Bacteroidota</taxon>
        <taxon>Sphingobacteriia</taxon>
        <taxon>Sphingobacteriales</taxon>
        <taxon>Sphingobacteriaceae</taxon>
        <taxon>Pedobacter</taxon>
    </lineage>
</organism>
<feature type="chain" id="PRO_5016422216" description="Fibronectin type-III domain-containing protein" evidence="2">
    <location>
        <begin position="24"/>
        <end position="532"/>
    </location>
</feature>
<dbReference type="InterPro" id="IPR033427">
    <property type="entry name" value="DUF5123"/>
</dbReference>
<dbReference type="RefSeq" id="WP_109928537.1">
    <property type="nucleotide sequence ID" value="NZ_QGNY01000002.1"/>
</dbReference>
<dbReference type="InterPro" id="IPR032530">
    <property type="entry name" value="DUF4957"/>
</dbReference>
<dbReference type="CDD" id="cd00063">
    <property type="entry name" value="FN3"/>
    <property type="match status" value="1"/>
</dbReference>
<dbReference type="InterPro" id="IPR036116">
    <property type="entry name" value="FN3_sf"/>
</dbReference>
<dbReference type="PANTHER" id="PTHR46708:SF2">
    <property type="entry name" value="FIBRONECTIN TYPE-III DOMAIN-CONTAINING PROTEIN"/>
    <property type="match status" value="1"/>
</dbReference>
<comment type="caution">
    <text evidence="4">The sequence shown here is derived from an EMBL/GenBank/DDBJ whole genome shotgun (WGS) entry which is preliminary data.</text>
</comment>
<keyword evidence="5" id="KW-1185">Reference proteome</keyword>
<dbReference type="SMART" id="SM00710">
    <property type="entry name" value="PbH1"/>
    <property type="match status" value="3"/>
</dbReference>
<dbReference type="PANTHER" id="PTHR46708">
    <property type="entry name" value="TENASCIN"/>
    <property type="match status" value="1"/>
</dbReference>
<dbReference type="InterPro" id="IPR050991">
    <property type="entry name" value="ECM_Regulatory_Proteins"/>
</dbReference>
<dbReference type="Pfam" id="PF17161">
    <property type="entry name" value="DUF5123"/>
    <property type="match status" value="1"/>
</dbReference>
<dbReference type="Pfam" id="PF16318">
    <property type="entry name" value="DUF4957"/>
    <property type="match status" value="1"/>
</dbReference>
<dbReference type="InterPro" id="IPR013783">
    <property type="entry name" value="Ig-like_fold"/>
</dbReference>
<dbReference type="Gene3D" id="2.160.20.10">
    <property type="entry name" value="Single-stranded right-handed beta-helix, Pectin lyase-like"/>
    <property type="match status" value="1"/>
</dbReference>
<dbReference type="SUPFAM" id="SSF49265">
    <property type="entry name" value="Fibronectin type III"/>
    <property type="match status" value="1"/>
</dbReference>
<sequence>MKKNKIYAYIFFLMTIVSLSACKKNDIEEITTLDVARVFSSPGLTATVVNKTGVKLSWNVVPNAKTYTIEVFETADFSGTAFKIVKDITAAQLPYTVTGLAGNTQYAIRVKGVGDGIQDSKYVSVSVKTEPEQIFQDVNAAKLTSTSVTLNWPAGENVTTITLNPGSISRALTPAEIAAGEVTFTGLTPKVTYTSTLLLNAAIRGTKSFTTPAQLPTGSDVVVLAATDDLAAMIQAATKSTRFVILEGSKYNSDVAFTLPAGIDISIIGEVAPIKPIVSFTQIILPLTGGKLHFENVDLTAYAKGDETTTRRQYIINQSTATNFDEVSFENCNIRNFVNTPMRIQSSNAITINKFIVNNCIIDNISVADAGPGAGNYAFINSNVATGKINNITLTNNTFSNIGYGLILHNVSPSLSVTIENNTFYNVVGDGRYFIDYNAQTIANGFSFKNNIVAKTLSPLATARGIRSGTAPTVANNFQTSDVVFAANPIPSITAYTGASTSLFTAPTTKNFKIKDDGFAGKSTSGDPRWRL</sequence>
<dbReference type="EMBL" id="QGNY01000002">
    <property type="protein sequence ID" value="PWS32362.1"/>
    <property type="molecule type" value="Genomic_DNA"/>
</dbReference>
<dbReference type="AlphaFoldDB" id="A0A317F0Z1"/>
<dbReference type="InterPro" id="IPR011050">
    <property type="entry name" value="Pectin_lyase_fold/virulence"/>
</dbReference>
<keyword evidence="2" id="KW-0732">Signal</keyword>
<evidence type="ECO:0000313" key="4">
    <source>
        <dbReference type="EMBL" id="PWS32362.1"/>
    </source>
</evidence>
<dbReference type="InterPro" id="IPR012334">
    <property type="entry name" value="Pectin_lyas_fold"/>
</dbReference>
<dbReference type="PROSITE" id="PS50853">
    <property type="entry name" value="FN3"/>
    <property type="match status" value="1"/>
</dbReference>
<dbReference type="Gene3D" id="2.60.40.10">
    <property type="entry name" value="Immunoglobulins"/>
    <property type="match status" value="1"/>
</dbReference>
<dbReference type="SUPFAM" id="SSF51126">
    <property type="entry name" value="Pectin lyase-like"/>
    <property type="match status" value="1"/>
</dbReference>
<gene>
    <name evidence="4" type="ORF">DF947_04540</name>
</gene>
<name>A0A317F0Z1_9SPHI</name>
<evidence type="ECO:0000256" key="1">
    <source>
        <dbReference type="ARBA" id="ARBA00022737"/>
    </source>
</evidence>
<proteinExistence type="predicted"/>
<dbReference type="SMART" id="SM00060">
    <property type="entry name" value="FN3"/>
    <property type="match status" value="2"/>
</dbReference>
<dbReference type="InterPro" id="IPR006626">
    <property type="entry name" value="PbH1"/>
</dbReference>
<feature type="signal peptide" evidence="2">
    <location>
        <begin position="1"/>
        <end position="23"/>
    </location>
</feature>
<dbReference type="InterPro" id="IPR003961">
    <property type="entry name" value="FN3_dom"/>
</dbReference>
<dbReference type="PROSITE" id="PS51257">
    <property type="entry name" value="PROKAR_LIPOPROTEIN"/>
    <property type="match status" value="1"/>
</dbReference>
<reference evidence="5" key="1">
    <citation type="submission" date="2018-05" db="EMBL/GenBank/DDBJ databases">
        <title>Pedobacter paludis sp. nov., isolated from wetland soil.</title>
        <authorList>
            <person name="Zhang Y."/>
        </authorList>
    </citation>
    <scope>NUCLEOTIDE SEQUENCE [LARGE SCALE GENOMIC DNA]</scope>
    <source>
        <strain evidence="5">R-8</strain>
    </source>
</reference>
<accession>A0A317F0Z1</accession>
<protein>
    <recommendedName>
        <fullName evidence="3">Fibronectin type-III domain-containing protein</fullName>
    </recommendedName>
</protein>
<feature type="domain" description="Fibronectin type-III" evidence="3">
    <location>
        <begin position="41"/>
        <end position="133"/>
    </location>
</feature>
<evidence type="ECO:0000256" key="2">
    <source>
        <dbReference type="SAM" id="SignalP"/>
    </source>
</evidence>